<feature type="domain" description="TraD/TraG TraM recognition site" evidence="3">
    <location>
        <begin position="490"/>
        <end position="616"/>
    </location>
</feature>
<evidence type="ECO:0000313" key="5">
    <source>
        <dbReference type="Proteomes" id="UP000240254"/>
    </source>
</evidence>
<organism evidence="4 5">
    <name type="scientific">Photobacterium aquimaris</name>
    <dbReference type="NCBI Taxonomy" id="512643"/>
    <lineage>
        <taxon>Bacteria</taxon>
        <taxon>Pseudomonadati</taxon>
        <taxon>Pseudomonadota</taxon>
        <taxon>Gammaproteobacteria</taxon>
        <taxon>Vibrionales</taxon>
        <taxon>Vibrionaceae</taxon>
        <taxon>Photobacterium</taxon>
    </lineage>
</organism>
<dbReference type="NCBIfam" id="TIGR03743">
    <property type="entry name" value="SXT_TraD"/>
    <property type="match status" value="1"/>
</dbReference>
<dbReference type="RefSeq" id="WP_065176938.1">
    <property type="nucleotide sequence ID" value="NZ_LZFA01000040.1"/>
</dbReference>
<dbReference type="Proteomes" id="UP000240254">
    <property type="component" value="Unassembled WGS sequence"/>
</dbReference>
<protein>
    <recommendedName>
        <fullName evidence="3">TraD/TraG TraM recognition site domain-containing protein</fullName>
    </recommendedName>
</protein>
<evidence type="ECO:0000256" key="1">
    <source>
        <dbReference type="SAM" id="MobiDB-lite"/>
    </source>
</evidence>
<dbReference type="PANTHER" id="PTHR30121:SF6">
    <property type="entry name" value="SLR6007 PROTEIN"/>
    <property type="match status" value="1"/>
</dbReference>
<feature type="region of interest" description="Disordered" evidence="1">
    <location>
        <begin position="573"/>
        <end position="593"/>
    </location>
</feature>
<accession>A0A2T3IEI3</accession>
<dbReference type="InterPro" id="IPR022458">
    <property type="entry name" value="Conjugative_coupling_TraG/TraD"/>
</dbReference>
<reference evidence="4 5" key="1">
    <citation type="submission" date="2018-03" db="EMBL/GenBank/DDBJ databases">
        <title>Whole genome sequencing of Histamine producing bacteria.</title>
        <authorList>
            <person name="Butler K."/>
        </authorList>
    </citation>
    <scope>NUCLEOTIDE SEQUENCE [LARGE SCALE GENOMIC DNA]</scope>
    <source>
        <strain evidence="4 5">BS2</strain>
    </source>
</reference>
<comment type="caution">
    <text evidence="4">The sequence shown here is derived from an EMBL/GenBank/DDBJ whole genome shotgun (WGS) entry which is preliminary data.</text>
</comment>
<dbReference type="InterPro" id="IPR032689">
    <property type="entry name" value="TraG-D_C"/>
</dbReference>
<dbReference type="SUPFAM" id="SSF52540">
    <property type="entry name" value="P-loop containing nucleoside triphosphate hydrolases"/>
    <property type="match status" value="1"/>
</dbReference>
<feature type="compositionally biased region" description="Polar residues" evidence="1">
    <location>
        <begin position="573"/>
        <end position="583"/>
    </location>
</feature>
<evidence type="ECO:0000313" key="4">
    <source>
        <dbReference type="EMBL" id="PSU22465.1"/>
    </source>
</evidence>
<evidence type="ECO:0000259" key="3">
    <source>
        <dbReference type="Pfam" id="PF12696"/>
    </source>
</evidence>
<gene>
    <name evidence="4" type="ORF">CTM88_20405</name>
</gene>
<name>A0A2T3IEI3_9GAMM</name>
<feature type="transmembrane region" description="Helical" evidence="2">
    <location>
        <begin position="31"/>
        <end position="50"/>
    </location>
</feature>
<proteinExistence type="predicted"/>
<keyword evidence="2" id="KW-0812">Transmembrane</keyword>
<feature type="transmembrane region" description="Helical" evidence="2">
    <location>
        <begin position="62"/>
        <end position="80"/>
    </location>
</feature>
<dbReference type="InterPro" id="IPR051162">
    <property type="entry name" value="T4SS_component"/>
</dbReference>
<dbReference type="Gene3D" id="3.40.50.300">
    <property type="entry name" value="P-loop containing nucleotide triphosphate hydrolases"/>
    <property type="match status" value="1"/>
</dbReference>
<dbReference type="AlphaFoldDB" id="A0A2T3IEI3"/>
<sequence length="640" mass="71354">MFKKNNSKSVFDNSKLDNYFREIYELKQFKIWFFSGLFFLINGGWLGLQYFMDSSGHIPDSLSMTIMGMLTCFFMAILRFKQGLPVIQKQIKLSANHLVIESIDTLRVKAEKSQRAYLGTGYRYGPEHSSSMYRIAALPSTRRSISVPALFRPYVKYDEEVTEILGGEPFIMGLGNEQPVTVRHDIYRAHVLMTGLPGTGKTTILKIVALNKLWSNKNCLLVILDPKNTPELRMALKGEMARQGRPQDFHYFAPANASQSIVVDCLANYTRSTEIATRIINTIPGGGSSGDVFKAFCWERVNQIVQAMEFVGEKPTLMRIRHNLREGLDKLVEATIDKYFENQFGDNWFSNLQSRLQALSKDMLEAKCKYYTSVMSRDNPNPSVSGIIDQYTQDPNAVRAKTGSLMAVLEQLCSEPLGRLLSPTDHGVMDNNPRVVNLRDLSQSGGVLYMATDGLTDPIIAGAISKLVSSAVAAASAERYNFGTGDEPEVGFMVDEAHNAICESILDTLAVGRQSKFWLCLSTQSIPDMIEKTSQATADRITGLCANTIAFRSEDKVTREFVAEKFNHADITQESTMRSNATHSSDKFSEYGGGSGVRSQAVERQLFPPWLVGSLPNLQAICSFSNGDKILLRLPVEPRD</sequence>
<evidence type="ECO:0000256" key="2">
    <source>
        <dbReference type="SAM" id="Phobius"/>
    </source>
</evidence>
<dbReference type="Pfam" id="PF12696">
    <property type="entry name" value="TraG-D_C"/>
    <property type="match status" value="1"/>
</dbReference>
<keyword evidence="2" id="KW-0472">Membrane</keyword>
<dbReference type="PANTHER" id="PTHR30121">
    <property type="entry name" value="UNCHARACTERIZED PROTEIN YJGR-RELATED"/>
    <property type="match status" value="1"/>
</dbReference>
<dbReference type="EMBL" id="PYMK01000038">
    <property type="protein sequence ID" value="PSU22465.1"/>
    <property type="molecule type" value="Genomic_DNA"/>
</dbReference>
<dbReference type="OrthoDB" id="7817736at2"/>
<dbReference type="InterPro" id="IPR027417">
    <property type="entry name" value="P-loop_NTPase"/>
</dbReference>
<keyword evidence="2" id="KW-1133">Transmembrane helix</keyword>